<feature type="region of interest" description="Disordered" evidence="1">
    <location>
        <begin position="217"/>
        <end position="364"/>
    </location>
</feature>
<protein>
    <submittedName>
        <fullName evidence="2">Uncharacterized protein</fullName>
    </submittedName>
</protein>
<feature type="compositionally biased region" description="Polar residues" evidence="1">
    <location>
        <begin position="1"/>
        <end position="11"/>
    </location>
</feature>
<feature type="region of interest" description="Disordered" evidence="1">
    <location>
        <begin position="1"/>
        <end position="20"/>
    </location>
</feature>
<feature type="compositionally biased region" description="Acidic residues" evidence="1">
    <location>
        <begin position="263"/>
        <end position="291"/>
    </location>
</feature>
<sequence length="364" mass="38516">MSARDTSSETSPEPDIYRADPRLNSHLDAINAFHSGATAHQQALMRQVQLENGHMTPPTLPDNPMRSHAHVGGQQRSEGMAWAGMQGLDGRRGEAFASLGSQSYNPAQRQQFLQPLSMHNTVTSGMPLPEQALPEHRLDLGSLESAQFAGNGLGGRAGALASLNSATGNAICRTALFNQPNGRTAARNIVLKVAPTSAASPGPANRGSKALAVDMETMPSAESQKAPEPPPAAAAYAPQQPSGVATRGLRQGARRNPPRYSDFTDDLSDTDSQELSYNEDEDLGAFSEEEDNSSRRLGLRSRGSSLQSADASQFLSAMSGGADSGGGGARRGGVAPKRPRSKTLLCEQDPEAPGLTLDQRRKIR</sequence>
<dbReference type="GeneID" id="17040818"/>
<evidence type="ECO:0000256" key="1">
    <source>
        <dbReference type="SAM" id="MobiDB-lite"/>
    </source>
</evidence>
<accession>I0YWR2</accession>
<proteinExistence type="predicted"/>
<keyword evidence="3" id="KW-1185">Reference proteome</keyword>
<name>I0YWR2_COCSC</name>
<feature type="non-terminal residue" evidence="2">
    <location>
        <position position="364"/>
    </location>
</feature>
<evidence type="ECO:0000313" key="3">
    <source>
        <dbReference type="Proteomes" id="UP000007264"/>
    </source>
</evidence>
<dbReference type="EMBL" id="AGSI01000009">
    <property type="protein sequence ID" value="EIE22831.1"/>
    <property type="molecule type" value="Genomic_DNA"/>
</dbReference>
<feature type="compositionally biased region" description="Low complexity" evidence="1">
    <location>
        <begin position="233"/>
        <end position="242"/>
    </location>
</feature>
<organism evidence="2 3">
    <name type="scientific">Coccomyxa subellipsoidea (strain C-169)</name>
    <name type="common">Green microalga</name>
    <dbReference type="NCBI Taxonomy" id="574566"/>
    <lineage>
        <taxon>Eukaryota</taxon>
        <taxon>Viridiplantae</taxon>
        <taxon>Chlorophyta</taxon>
        <taxon>core chlorophytes</taxon>
        <taxon>Trebouxiophyceae</taxon>
        <taxon>Trebouxiophyceae incertae sedis</taxon>
        <taxon>Coccomyxaceae</taxon>
        <taxon>Coccomyxa</taxon>
        <taxon>Coccomyxa subellipsoidea</taxon>
    </lineage>
</organism>
<dbReference type="OrthoDB" id="10618504at2759"/>
<gene>
    <name evidence="2" type="ORF">COCSUDRAFT_47712</name>
</gene>
<reference evidence="2 3" key="1">
    <citation type="journal article" date="2012" name="Genome Biol.">
        <title>The genome of the polar eukaryotic microalga coccomyxa subellipsoidea reveals traits of cold adaptation.</title>
        <authorList>
            <person name="Blanc G."/>
            <person name="Agarkova I."/>
            <person name="Grimwood J."/>
            <person name="Kuo A."/>
            <person name="Brueggeman A."/>
            <person name="Dunigan D."/>
            <person name="Gurnon J."/>
            <person name="Ladunga I."/>
            <person name="Lindquist E."/>
            <person name="Lucas S."/>
            <person name="Pangilinan J."/>
            <person name="Proschold T."/>
            <person name="Salamov A."/>
            <person name="Schmutz J."/>
            <person name="Weeks D."/>
            <person name="Yamada T."/>
            <person name="Claverie J.M."/>
            <person name="Grigoriev I."/>
            <person name="Van Etten J."/>
            <person name="Lomsadze A."/>
            <person name="Borodovsky M."/>
        </authorList>
    </citation>
    <scope>NUCLEOTIDE SEQUENCE [LARGE SCALE GENOMIC DNA]</scope>
    <source>
        <strain evidence="2 3">C-169</strain>
    </source>
</reference>
<feature type="compositionally biased region" description="Gly residues" evidence="1">
    <location>
        <begin position="322"/>
        <end position="331"/>
    </location>
</feature>
<comment type="caution">
    <text evidence="2">The sequence shown here is derived from an EMBL/GenBank/DDBJ whole genome shotgun (WGS) entry which is preliminary data.</text>
</comment>
<dbReference type="Proteomes" id="UP000007264">
    <property type="component" value="Unassembled WGS sequence"/>
</dbReference>
<dbReference type="AlphaFoldDB" id="I0YWR2"/>
<feature type="compositionally biased region" description="Polar residues" evidence="1">
    <location>
        <begin position="307"/>
        <end position="316"/>
    </location>
</feature>
<feature type="region of interest" description="Disordered" evidence="1">
    <location>
        <begin position="53"/>
        <end position="73"/>
    </location>
</feature>
<dbReference type="RefSeq" id="XP_005647375.1">
    <property type="nucleotide sequence ID" value="XM_005647318.1"/>
</dbReference>
<dbReference type="KEGG" id="csl:COCSUDRAFT_47712"/>
<evidence type="ECO:0000313" key="2">
    <source>
        <dbReference type="EMBL" id="EIE22831.1"/>
    </source>
</evidence>